<dbReference type="PROSITE" id="PS00595">
    <property type="entry name" value="AA_TRANSFER_CLASS_5"/>
    <property type="match status" value="1"/>
</dbReference>
<evidence type="ECO:0000256" key="2">
    <source>
        <dbReference type="ARBA" id="ARBA00022898"/>
    </source>
</evidence>
<dbReference type="PANTHER" id="PTHR43586:SF24">
    <property type="entry name" value="BLR4730 PROTEIN"/>
    <property type="match status" value="1"/>
</dbReference>
<dbReference type="Proteomes" id="UP000509568">
    <property type="component" value="Chromosome"/>
</dbReference>
<dbReference type="Gene3D" id="3.90.1150.10">
    <property type="entry name" value="Aspartate Aminotransferase, domain 1"/>
    <property type="match status" value="1"/>
</dbReference>
<evidence type="ECO:0000313" key="7">
    <source>
        <dbReference type="Proteomes" id="UP000509568"/>
    </source>
</evidence>
<keyword evidence="6" id="KW-0808">Transferase</keyword>
<keyword evidence="6" id="KW-0032">Aminotransferase</keyword>
<dbReference type="EMBL" id="CP056030">
    <property type="protein sequence ID" value="QKZ05608.1"/>
    <property type="molecule type" value="Genomic_DNA"/>
</dbReference>
<protein>
    <submittedName>
        <fullName evidence="6">Aminotransferase class V-fold PLP-dependent enzyme</fullName>
    </submittedName>
</protein>
<dbReference type="AlphaFoldDB" id="A0A7D5HPV1"/>
<name>A0A7D5HPV1_9PSED</name>
<dbReference type="InterPro" id="IPR015421">
    <property type="entry name" value="PyrdxlP-dep_Trfase_major"/>
</dbReference>
<dbReference type="RefSeq" id="WP_176571371.1">
    <property type="nucleotide sequence ID" value="NZ_CP056030.1"/>
</dbReference>
<dbReference type="InterPro" id="IPR015422">
    <property type="entry name" value="PyrdxlP-dep_Trfase_small"/>
</dbReference>
<evidence type="ECO:0000259" key="5">
    <source>
        <dbReference type="Pfam" id="PF00266"/>
    </source>
</evidence>
<accession>A0A7D5HPV1</accession>
<comment type="cofactor">
    <cofactor evidence="1 4">
        <name>pyridoxal 5'-phosphate</name>
        <dbReference type="ChEBI" id="CHEBI:597326"/>
    </cofactor>
</comment>
<dbReference type="InterPro" id="IPR020578">
    <property type="entry name" value="Aminotrans_V_PyrdxlP_BS"/>
</dbReference>
<dbReference type="KEGG" id="pez:HWQ56_18125"/>
<evidence type="ECO:0000313" key="6">
    <source>
        <dbReference type="EMBL" id="QKZ05608.1"/>
    </source>
</evidence>
<keyword evidence="2" id="KW-0663">Pyridoxal phosphate</keyword>
<dbReference type="SUPFAM" id="SSF53383">
    <property type="entry name" value="PLP-dependent transferases"/>
    <property type="match status" value="1"/>
</dbReference>
<comment type="similarity">
    <text evidence="3">Belongs to the class-V pyridoxal-phosphate-dependent aminotransferase family.</text>
</comment>
<dbReference type="PANTHER" id="PTHR43586">
    <property type="entry name" value="CYSTEINE DESULFURASE"/>
    <property type="match status" value="1"/>
</dbReference>
<dbReference type="Gene3D" id="3.40.640.10">
    <property type="entry name" value="Type I PLP-dependent aspartate aminotransferase-like (Major domain)"/>
    <property type="match status" value="1"/>
</dbReference>
<proteinExistence type="inferred from homology"/>
<keyword evidence="7" id="KW-1185">Reference proteome</keyword>
<feature type="domain" description="Aminotransferase class V" evidence="5">
    <location>
        <begin position="22"/>
        <end position="385"/>
    </location>
</feature>
<sequence>MLDINRLRADTPGCDPLIHLNNAGASLSASVVGAAMARHQQREIRLGGYEAADAAQAETAAVYGSVARLLNACTEEIALVDNATRAWDMLFYALPLKAGDVVLTSASEYAGNYIPYLQLKRRLGIQIEVLANDEHGQVCLAALRARLQGPRVALVSLPMIASNGGVLQPVQAIGALCRAAGVLFLLDACQAAGQVPLDVRAIGCHMLTATSRKYLRGPRGVGFLYIEQALCQRLEPTFLDLHAATLVSADAFEMRGDARRFESWECNLAVRLGFGAAVDYALDLGIEALWARIQYLAGYLRAALHTLPGYQCQDVGQPLTGLVTFTGERHAPAAIQHSLAQLPRRINVSVSGASSTWLDMRQRGLESVVRASVHAYNTEAELDSLVEALRRL</sequence>
<gene>
    <name evidence="6" type="ORF">HWQ56_18125</name>
</gene>
<evidence type="ECO:0000256" key="4">
    <source>
        <dbReference type="RuleBase" id="RU004504"/>
    </source>
</evidence>
<reference evidence="6 7" key="1">
    <citation type="submission" date="2020-06" db="EMBL/GenBank/DDBJ databases">
        <title>Pseudomonas eucalypticola sp. nov., an endophyte of Eucalyptus dunnii leaves with biocontrol ability of eucalyptus leaf blight.</title>
        <authorList>
            <person name="Liu Y."/>
            <person name="Song Z."/>
            <person name="Zeng H."/>
            <person name="Lu M."/>
            <person name="Wang X."/>
            <person name="Lian X."/>
            <person name="Zhang Q."/>
        </authorList>
    </citation>
    <scope>NUCLEOTIDE SEQUENCE [LARGE SCALE GENOMIC DNA]</scope>
    <source>
        <strain evidence="6 7">NP-1</strain>
    </source>
</reference>
<dbReference type="GO" id="GO:0008483">
    <property type="term" value="F:transaminase activity"/>
    <property type="evidence" value="ECO:0007669"/>
    <property type="project" value="UniProtKB-KW"/>
</dbReference>
<organism evidence="6 7">
    <name type="scientific">Pseudomonas eucalypticola</name>
    <dbReference type="NCBI Taxonomy" id="2599595"/>
    <lineage>
        <taxon>Bacteria</taxon>
        <taxon>Pseudomonadati</taxon>
        <taxon>Pseudomonadota</taxon>
        <taxon>Gammaproteobacteria</taxon>
        <taxon>Pseudomonadales</taxon>
        <taxon>Pseudomonadaceae</taxon>
        <taxon>Pseudomonas</taxon>
    </lineage>
</organism>
<evidence type="ECO:0000256" key="3">
    <source>
        <dbReference type="RuleBase" id="RU004075"/>
    </source>
</evidence>
<dbReference type="InterPro" id="IPR015424">
    <property type="entry name" value="PyrdxlP-dep_Trfase"/>
</dbReference>
<evidence type="ECO:0000256" key="1">
    <source>
        <dbReference type="ARBA" id="ARBA00001933"/>
    </source>
</evidence>
<dbReference type="Pfam" id="PF00266">
    <property type="entry name" value="Aminotran_5"/>
    <property type="match status" value="1"/>
</dbReference>
<dbReference type="InterPro" id="IPR000192">
    <property type="entry name" value="Aminotrans_V_dom"/>
</dbReference>